<keyword evidence="2" id="KW-0012">Acyltransferase</keyword>
<evidence type="ECO:0000256" key="2">
    <source>
        <dbReference type="ARBA" id="ARBA00023315"/>
    </source>
</evidence>
<evidence type="ECO:0000259" key="3">
    <source>
        <dbReference type="PROSITE" id="PS51186"/>
    </source>
</evidence>
<dbReference type="CDD" id="cd04301">
    <property type="entry name" value="NAT_SF"/>
    <property type="match status" value="1"/>
</dbReference>
<dbReference type="OrthoDB" id="67353at2"/>
<dbReference type="PANTHER" id="PTHR43877">
    <property type="entry name" value="AMINOALKYLPHOSPHONATE N-ACETYLTRANSFERASE-RELATED-RELATED"/>
    <property type="match status" value="1"/>
</dbReference>
<dbReference type="InterPro" id="IPR050832">
    <property type="entry name" value="Bact_Acetyltransf"/>
</dbReference>
<dbReference type="PROSITE" id="PS51186">
    <property type="entry name" value="GNAT"/>
    <property type="match status" value="1"/>
</dbReference>
<sequence>MPLVILDVADARAHVLMAAQQRELRALYNDTDERTEPFDPASLEGGVLLGVEEGGELLAIGGLKPLGAVPGEAPSAEIKRMYTRPEARGRQLGRQVLDGLIAWARGHGLTRLVLETGDQQAAAIGLYESAGFERIPNFGYYVGIENSWCYGLDLGAAPRRVPADSLE</sequence>
<gene>
    <name evidence="4" type="ORF">DKM44_08785</name>
</gene>
<dbReference type="Pfam" id="PF00583">
    <property type="entry name" value="Acetyltransf_1"/>
    <property type="match status" value="1"/>
</dbReference>
<organism evidence="4 5">
    <name type="scientific">Deinococcus irradiatisoli</name>
    <dbReference type="NCBI Taxonomy" id="2202254"/>
    <lineage>
        <taxon>Bacteria</taxon>
        <taxon>Thermotogati</taxon>
        <taxon>Deinococcota</taxon>
        <taxon>Deinococci</taxon>
        <taxon>Deinococcales</taxon>
        <taxon>Deinococcaceae</taxon>
        <taxon>Deinococcus</taxon>
    </lineage>
</organism>
<dbReference type="EMBL" id="CP029494">
    <property type="protein sequence ID" value="AWN23313.1"/>
    <property type="molecule type" value="Genomic_DNA"/>
</dbReference>
<dbReference type="RefSeq" id="WP_109827042.1">
    <property type="nucleotide sequence ID" value="NZ_CP029494.1"/>
</dbReference>
<dbReference type="InterPro" id="IPR000182">
    <property type="entry name" value="GNAT_dom"/>
</dbReference>
<evidence type="ECO:0000256" key="1">
    <source>
        <dbReference type="ARBA" id="ARBA00022679"/>
    </source>
</evidence>
<proteinExistence type="predicted"/>
<dbReference type="AlphaFoldDB" id="A0A2Z3JDQ2"/>
<evidence type="ECO:0000313" key="5">
    <source>
        <dbReference type="Proteomes" id="UP000245368"/>
    </source>
</evidence>
<feature type="domain" description="N-acetyltransferase" evidence="3">
    <location>
        <begin position="6"/>
        <end position="155"/>
    </location>
</feature>
<accession>A0A2Z3JDQ2</accession>
<dbReference type="PANTHER" id="PTHR43877:SF2">
    <property type="entry name" value="AMINOALKYLPHOSPHONATE N-ACETYLTRANSFERASE-RELATED"/>
    <property type="match status" value="1"/>
</dbReference>
<dbReference type="Proteomes" id="UP000245368">
    <property type="component" value="Chromosome"/>
</dbReference>
<keyword evidence="1 4" id="KW-0808">Transferase</keyword>
<name>A0A2Z3JDQ2_9DEIO</name>
<evidence type="ECO:0000313" key="4">
    <source>
        <dbReference type="EMBL" id="AWN23313.1"/>
    </source>
</evidence>
<dbReference type="Gene3D" id="3.40.630.30">
    <property type="match status" value="1"/>
</dbReference>
<protein>
    <submittedName>
        <fullName evidence="4">N-acetyltransferase</fullName>
    </submittedName>
</protein>
<dbReference type="InterPro" id="IPR016181">
    <property type="entry name" value="Acyl_CoA_acyltransferase"/>
</dbReference>
<reference evidence="4 5" key="1">
    <citation type="submission" date="2018-05" db="EMBL/GenBank/DDBJ databases">
        <title>Complete Genome Sequence of Deinococcus sp. strain 17bor-2.</title>
        <authorList>
            <person name="Srinivasan S."/>
        </authorList>
    </citation>
    <scope>NUCLEOTIDE SEQUENCE [LARGE SCALE GENOMIC DNA]</scope>
    <source>
        <strain evidence="4 5">17bor-2</strain>
    </source>
</reference>
<dbReference type="SUPFAM" id="SSF55729">
    <property type="entry name" value="Acyl-CoA N-acyltransferases (Nat)"/>
    <property type="match status" value="1"/>
</dbReference>
<dbReference type="KEGG" id="dez:DKM44_08785"/>
<keyword evidence="5" id="KW-1185">Reference proteome</keyword>
<dbReference type="GO" id="GO:0016747">
    <property type="term" value="F:acyltransferase activity, transferring groups other than amino-acyl groups"/>
    <property type="evidence" value="ECO:0007669"/>
    <property type="project" value="InterPro"/>
</dbReference>